<feature type="repeat" description="TPR" evidence="1">
    <location>
        <begin position="501"/>
        <end position="534"/>
    </location>
</feature>
<dbReference type="PROSITE" id="PS50005">
    <property type="entry name" value="TPR"/>
    <property type="match status" value="8"/>
</dbReference>
<evidence type="ECO:0000313" key="2">
    <source>
        <dbReference type="EMBL" id="PFX12113.1"/>
    </source>
</evidence>
<dbReference type="InterPro" id="IPR019734">
    <property type="entry name" value="TPR_rpt"/>
</dbReference>
<feature type="repeat" description="TPR" evidence="1">
    <location>
        <begin position="342"/>
        <end position="375"/>
    </location>
</feature>
<comment type="caution">
    <text evidence="2">The sequence shown here is derived from an EMBL/GenBank/DDBJ whole genome shotgun (WGS) entry which is preliminary data.</text>
</comment>
<dbReference type="SMART" id="SM00028">
    <property type="entry name" value="TPR"/>
    <property type="match status" value="11"/>
</dbReference>
<evidence type="ECO:0000256" key="1">
    <source>
        <dbReference type="PROSITE-ProRule" id="PRU00339"/>
    </source>
</evidence>
<evidence type="ECO:0000313" key="3">
    <source>
        <dbReference type="Proteomes" id="UP000225706"/>
    </source>
</evidence>
<keyword evidence="3" id="KW-1185">Reference proteome</keyword>
<dbReference type="Pfam" id="PF13424">
    <property type="entry name" value="TPR_12"/>
    <property type="match status" value="5"/>
</dbReference>
<feature type="repeat" description="TPR" evidence="1">
    <location>
        <begin position="382"/>
        <end position="415"/>
    </location>
</feature>
<dbReference type="AlphaFoldDB" id="A0A2B4R5M1"/>
<dbReference type="PANTHER" id="PTHR10098">
    <property type="entry name" value="RAPSYN-RELATED"/>
    <property type="match status" value="1"/>
</dbReference>
<dbReference type="SUPFAM" id="SSF48452">
    <property type="entry name" value="TPR-like"/>
    <property type="match status" value="4"/>
</dbReference>
<protein>
    <submittedName>
        <fullName evidence="2">Tetratricopeptide repeat protein 28</fullName>
    </submittedName>
</protein>
<organism evidence="2 3">
    <name type="scientific">Stylophora pistillata</name>
    <name type="common">Smooth cauliflower coral</name>
    <dbReference type="NCBI Taxonomy" id="50429"/>
    <lineage>
        <taxon>Eukaryota</taxon>
        <taxon>Metazoa</taxon>
        <taxon>Cnidaria</taxon>
        <taxon>Anthozoa</taxon>
        <taxon>Hexacorallia</taxon>
        <taxon>Scleractinia</taxon>
        <taxon>Astrocoeniina</taxon>
        <taxon>Pocilloporidae</taxon>
        <taxon>Stylophora</taxon>
    </lineage>
</organism>
<dbReference type="Gene3D" id="1.25.40.10">
    <property type="entry name" value="Tetratricopeptide repeat domain"/>
    <property type="match status" value="4"/>
</dbReference>
<accession>A0A2B4R5M1</accession>
<dbReference type="Proteomes" id="UP000225706">
    <property type="component" value="Unassembled WGS sequence"/>
</dbReference>
<reference evidence="3" key="1">
    <citation type="journal article" date="2017" name="bioRxiv">
        <title>Comparative analysis of the genomes of Stylophora pistillata and Acropora digitifera provides evidence for extensive differences between species of corals.</title>
        <authorList>
            <person name="Voolstra C.R."/>
            <person name="Li Y."/>
            <person name="Liew Y.J."/>
            <person name="Baumgarten S."/>
            <person name="Zoccola D."/>
            <person name="Flot J.-F."/>
            <person name="Tambutte S."/>
            <person name="Allemand D."/>
            <person name="Aranda M."/>
        </authorList>
    </citation>
    <scope>NUCLEOTIDE SEQUENCE [LARGE SCALE GENOMIC DNA]</scope>
</reference>
<feature type="repeat" description="TPR" evidence="1">
    <location>
        <begin position="222"/>
        <end position="255"/>
    </location>
</feature>
<feature type="repeat" description="TPR" evidence="1">
    <location>
        <begin position="302"/>
        <end position="335"/>
    </location>
</feature>
<keyword evidence="1" id="KW-0802">TPR repeat</keyword>
<dbReference type="PANTHER" id="PTHR10098:SF108">
    <property type="entry name" value="TETRATRICOPEPTIDE REPEAT PROTEIN 28"/>
    <property type="match status" value="1"/>
</dbReference>
<dbReference type="EMBL" id="LSMT01001580">
    <property type="protein sequence ID" value="PFX12113.1"/>
    <property type="molecule type" value="Genomic_DNA"/>
</dbReference>
<feature type="repeat" description="TPR" evidence="1">
    <location>
        <begin position="262"/>
        <end position="295"/>
    </location>
</feature>
<dbReference type="OrthoDB" id="5986190at2759"/>
<gene>
    <name evidence="2" type="primary">Ttc28</name>
    <name evidence="2" type="ORF">AWC38_SpisGene23979</name>
</gene>
<proteinExistence type="predicted"/>
<dbReference type="PROSITE" id="PS50293">
    <property type="entry name" value="TPR_REGION"/>
    <property type="match status" value="1"/>
</dbReference>
<sequence>MDNIEEVLDTTAVLIALMVPRFLLKTGRVSQAIELCKECLIVLNSQGLSKDGLSTDSSFLECIYILMDEAYDAMPNDYANKEKYLKDLLLLHQDSGDTFKQGRITLKLADTLNNQSKFVEARKYYQLTTNIMNKNGDKQGIATCQGNLATVHYSLGEYDKCKNLLVKALAIKVDIGDKEGEATEYGNLGTVFQSLGNYETAQEYHKKALAIRIEIGDKEGEATDYGNLGTLFRSLGNYEKAQEYHKKALAIRMEIGDKKGEAADYGNLGIVFQSLGNFETAQEYYKKALAITMEIGEKKGEAADYGNLGTVFQSLGNYETAQEYHKKALAIRMEIGDKQGEATDYGNLGTVFQWLANYETAQEYYKKALAIRMEIGDKKGEAAVYGNLGTLFESLGNYETAHEYHKKALAIRMEIGDKKGEASVYGNLGTLFFSLGEHDKAQEYLQKALHSTKKIGDREGKASCFGNLGVSFLSLEYEKAQEYYQKALPIFKEIGHRRGEVVQLANLGACFTSLNKCEVAEEYFKKALSLSKNIGLNFHEFQCLYKLTKLKLSQVDQNEAFLYLFQCIEKFDALRGFLKDNDHFKTSLLEEHGTFPYKLLSNMLSSTGNPNDALYVEELRRARGPADLIAAKYSVKEQISGNPQSWQGIQNIITKETDCSCLYISIEEEHARYWILKATGAIHFSRKKVSLEKRVVTQLVPSLEEFFTESFLSLGILPQQNCEDRSLDDTESISTHCENRELMRDYDPKDFKSNLISCYDIIIAPVADLLKKPEIIIVPESCMYQVPHEARKWLRKSGFDKVSQWATFILIGDNVTFEFGTWPVSKAPQTTMREANRL</sequence>
<dbReference type="InterPro" id="IPR011990">
    <property type="entry name" value="TPR-like_helical_dom_sf"/>
</dbReference>
<feature type="repeat" description="TPR" evidence="1">
    <location>
        <begin position="422"/>
        <end position="455"/>
    </location>
</feature>
<feature type="repeat" description="TPR" evidence="1">
    <location>
        <begin position="182"/>
        <end position="215"/>
    </location>
</feature>
<name>A0A2B4R5M1_STYPI</name>